<evidence type="ECO:0000256" key="4">
    <source>
        <dbReference type="ARBA" id="ARBA00022722"/>
    </source>
</evidence>
<dbReference type="GO" id="GO:0006508">
    <property type="term" value="P:proteolysis"/>
    <property type="evidence" value="ECO:0007669"/>
    <property type="project" value="UniProtKB-KW"/>
</dbReference>
<evidence type="ECO:0000256" key="9">
    <source>
        <dbReference type="ARBA" id="ARBA00022842"/>
    </source>
</evidence>
<feature type="compositionally biased region" description="Polar residues" evidence="16">
    <location>
        <begin position="318"/>
        <end position="335"/>
    </location>
</feature>
<name>A0AAD5YC42_9APHY</name>
<gene>
    <name evidence="18" type="ORF">NLI96_g12741</name>
</gene>
<keyword evidence="5" id="KW-0479">Metal-binding</keyword>
<protein>
    <recommendedName>
        <fullName evidence="17">Integrase catalytic domain-containing protein</fullName>
    </recommendedName>
</protein>
<feature type="compositionally biased region" description="Basic and acidic residues" evidence="16">
    <location>
        <begin position="888"/>
        <end position="910"/>
    </location>
</feature>
<dbReference type="AlphaFoldDB" id="A0AAD5YC42"/>
<evidence type="ECO:0000256" key="2">
    <source>
        <dbReference type="ARBA" id="ARBA00022679"/>
    </source>
</evidence>
<keyword evidence="11" id="KW-0229">DNA integration</keyword>
<dbReference type="SUPFAM" id="SSF54160">
    <property type="entry name" value="Chromo domain-like"/>
    <property type="match status" value="1"/>
</dbReference>
<dbReference type="InterPro" id="IPR036397">
    <property type="entry name" value="RNaseH_sf"/>
</dbReference>
<evidence type="ECO:0000256" key="15">
    <source>
        <dbReference type="ARBA" id="ARBA00023172"/>
    </source>
</evidence>
<keyword evidence="1" id="KW-0645">Protease</keyword>
<keyword evidence="15" id="KW-0233">DNA recombination</keyword>
<dbReference type="InterPro" id="IPR043128">
    <property type="entry name" value="Rev_trsase/Diguanyl_cyclase"/>
</dbReference>
<dbReference type="PANTHER" id="PTHR37984:SF5">
    <property type="entry name" value="PROTEIN NYNRIN-LIKE"/>
    <property type="match status" value="1"/>
</dbReference>
<feature type="region of interest" description="Disordered" evidence="16">
    <location>
        <begin position="246"/>
        <end position="268"/>
    </location>
</feature>
<dbReference type="Gene3D" id="3.30.420.10">
    <property type="entry name" value="Ribonuclease H-like superfamily/Ribonuclease H"/>
    <property type="match status" value="1"/>
</dbReference>
<dbReference type="GO" id="GO:0004519">
    <property type="term" value="F:endonuclease activity"/>
    <property type="evidence" value="ECO:0007669"/>
    <property type="project" value="UniProtKB-KW"/>
</dbReference>
<keyword evidence="9" id="KW-0460">Magnesium</keyword>
<evidence type="ECO:0000259" key="17">
    <source>
        <dbReference type="PROSITE" id="PS50994"/>
    </source>
</evidence>
<proteinExistence type="predicted"/>
<evidence type="ECO:0000256" key="16">
    <source>
        <dbReference type="SAM" id="MobiDB-lite"/>
    </source>
</evidence>
<evidence type="ECO:0000256" key="14">
    <source>
        <dbReference type="ARBA" id="ARBA00023125"/>
    </source>
</evidence>
<dbReference type="SUPFAM" id="SSF56672">
    <property type="entry name" value="DNA/RNA polymerases"/>
    <property type="match status" value="1"/>
</dbReference>
<feature type="compositionally biased region" description="Basic residues" evidence="16">
    <location>
        <begin position="1075"/>
        <end position="1084"/>
    </location>
</feature>
<dbReference type="GO" id="GO:0003723">
    <property type="term" value="F:RNA binding"/>
    <property type="evidence" value="ECO:0007669"/>
    <property type="project" value="UniProtKB-KW"/>
</dbReference>
<feature type="compositionally biased region" description="Basic residues" evidence="16">
    <location>
        <begin position="294"/>
        <end position="306"/>
    </location>
</feature>
<feature type="domain" description="Integrase catalytic" evidence="17">
    <location>
        <begin position="497"/>
        <end position="660"/>
    </location>
</feature>
<dbReference type="PROSITE" id="PS50994">
    <property type="entry name" value="INTEGRASE"/>
    <property type="match status" value="1"/>
</dbReference>
<dbReference type="InterPro" id="IPR056924">
    <property type="entry name" value="SH3_Tf2-1"/>
</dbReference>
<dbReference type="InterPro" id="IPR016197">
    <property type="entry name" value="Chromo-like_dom_sf"/>
</dbReference>
<dbReference type="CDD" id="cd00024">
    <property type="entry name" value="CD_CSD"/>
    <property type="match status" value="1"/>
</dbReference>
<keyword evidence="19" id="KW-1185">Reference proteome</keyword>
<dbReference type="InterPro" id="IPR050951">
    <property type="entry name" value="Retrovirus_Pol_polyprotein"/>
</dbReference>
<dbReference type="GO" id="GO:0003887">
    <property type="term" value="F:DNA-directed DNA polymerase activity"/>
    <property type="evidence" value="ECO:0007669"/>
    <property type="project" value="UniProtKB-KW"/>
</dbReference>
<dbReference type="GO" id="GO:0046872">
    <property type="term" value="F:metal ion binding"/>
    <property type="evidence" value="ECO:0007669"/>
    <property type="project" value="UniProtKB-KW"/>
</dbReference>
<reference evidence="18" key="1">
    <citation type="submission" date="2022-07" db="EMBL/GenBank/DDBJ databases">
        <title>Genome Sequence of Physisporinus lineatus.</title>
        <authorList>
            <person name="Buettner E."/>
        </authorList>
    </citation>
    <scope>NUCLEOTIDE SEQUENCE</scope>
    <source>
        <strain evidence="18">VT162</strain>
    </source>
</reference>
<feature type="compositionally biased region" description="Acidic residues" evidence="16">
    <location>
        <begin position="249"/>
        <end position="266"/>
    </location>
</feature>
<evidence type="ECO:0000256" key="8">
    <source>
        <dbReference type="ARBA" id="ARBA00022801"/>
    </source>
</evidence>
<keyword evidence="7" id="KW-0255">Endonuclease</keyword>
<dbReference type="SUPFAM" id="SSF53098">
    <property type="entry name" value="Ribonuclease H-like"/>
    <property type="match status" value="1"/>
</dbReference>
<feature type="region of interest" description="Disordered" evidence="16">
    <location>
        <begin position="283"/>
        <end position="360"/>
    </location>
</feature>
<dbReference type="Pfam" id="PF17917">
    <property type="entry name" value="RT_RNaseH"/>
    <property type="match status" value="1"/>
</dbReference>
<dbReference type="InterPro" id="IPR001584">
    <property type="entry name" value="Integrase_cat-core"/>
</dbReference>
<evidence type="ECO:0000313" key="18">
    <source>
        <dbReference type="EMBL" id="KAJ3473941.1"/>
    </source>
</evidence>
<keyword evidence="4" id="KW-0540">Nuclease</keyword>
<dbReference type="GO" id="GO:0004190">
    <property type="term" value="F:aspartic-type endopeptidase activity"/>
    <property type="evidence" value="ECO:0007669"/>
    <property type="project" value="UniProtKB-KW"/>
</dbReference>
<dbReference type="GO" id="GO:0003677">
    <property type="term" value="F:DNA binding"/>
    <property type="evidence" value="ECO:0007669"/>
    <property type="project" value="UniProtKB-KW"/>
</dbReference>
<evidence type="ECO:0000313" key="19">
    <source>
        <dbReference type="Proteomes" id="UP001212997"/>
    </source>
</evidence>
<organism evidence="18 19">
    <name type="scientific">Meripilus lineatus</name>
    <dbReference type="NCBI Taxonomy" id="2056292"/>
    <lineage>
        <taxon>Eukaryota</taxon>
        <taxon>Fungi</taxon>
        <taxon>Dikarya</taxon>
        <taxon>Basidiomycota</taxon>
        <taxon>Agaricomycotina</taxon>
        <taxon>Agaricomycetes</taxon>
        <taxon>Polyporales</taxon>
        <taxon>Meripilaceae</taxon>
        <taxon>Meripilus</taxon>
    </lineage>
</organism>
<keyword evidence="6" id="KW-0064">Aspartyl protease</keyword>
<evidence type="ECO:0000256" key="1">
    <source>
        <dbReference type="ARBA" id="ARBA00022670"/>
    </source>
</evidence>
<dbReference type="Pfam" id="PF17921">
    <property type="entry name" value="Integrase_H2C2"/>
    <property type="match status" value="1"/>
</dbReference>
<dbReference type="PANTHER" id="PTHR37984">
    <property type="entry name" value="PROTEIN CBG26694"/>
    <property type="match status" value="1"/>
</dbReference>
<evidence type="ECO:0000256" key="5">
    <source>
        <dbReference type="ARBA" id="ARBA00022723"/>
    </source>
</evidence>
<accession>A0AAD5YC42</accession>
<dbReference type="GO" id="GO:0006310">
    <property type="term" value="P:DNA recombination"/>
    <property type="evidence" value="ECO:0007669"/>
    <property type="project" value="UniProtKB-KW"/>
</dbReference>
<evidence type="ECO:0000256" key="10">
    <source>
        <dbReference type="ARBA" id="ARBA00022884"/>
    </source>
</evidence>
<keyword evidence="10" id="KW-0694">RNA-binding</keyword>
<keyword evidence="14" id="KW-0238">DNA-binding</keyword>
<keyword evidence="3" id="KW-0548">Nucleotidyltransferase</keyword>
<dbReference type="Pfam" id="PF24626">
    <property type="entry name" value="SH3_Tf2-1"/>
    <property type="match status" value="1"/>
</dbReference>
<evidence type="ECO:0000256" key="13">
    <source>
        <dbReference type="ARBA" id="ARBA00022932"/>
    </source>
</evidence>
<dbReference type="GO" id="GO:0003964">
    <property type="term" value="F:RNA-directed DNA polymerase activity"/>
    <property type="evidence" value="ECO:0007669"/>
    <property type="project" value="UniProtKB-KW"/>
</dbReference>
<dbReference type="Gene3D" id="1.10.340.70">
    <property type="match status" value="1"/>
</dbReference>
<evidence type="ECO:0000256" key="7">
    <source>
        <dbReference type="ARBA" id="ARBA00022759"/>
    </source>
</evidence>
<dbReference type="Gene3D" id="3.30.70.270">
    <property type="match status" value="1"/>
</dbReference>
<feature type="compositionally biased region" description="Polar residues" evidence="16">
    <location>
        <begin position="1139"/>
        <end position="1178"/>
    </location>
</feature>
<dbReference type="CDD" id="cd09274">
    <property type="entry name" value="RNase_HI_RT_Ty3"/>
    <property type="match status" value="1"/>
</dbReference>
<evidence type="ECO:0000256" key="11">
    <source>
        <dbReference type="ARBA" id="ARBA00022908"/>
    </source>
</evidence>
<keyword evidence="13" id="KW-0239">DNA-directed DNA polymerase</keyword>
<feature type="region of interest" description="Disordered" evidence="16">
    <location>
        <begin position="888"/>
        <end position="928"/>
    </location>
</feature>
<comment type="caution">
    <text evidence="18">The sequence shown here is derived from an EMBL/GenBank/DDBJ whole genome shotgun (WGS) entry which is preliminary data.</text>
</comment>
<dbReference type="EMBL" id="JANAWD010001201">
    <property type="protein sequence ID" value="KAJ3473941.1"/>
    <property type="molecule type" value="Genomic_DNA"/>
</dbReference>
<dbReference type="GO" id="GO:0005634">
    <property type="term" value="C:nucleus"/>
    <property type="evidence" value="ECO:0007669"/>
    <property type="project" value="UniProtKB-ARBA"/>
</dbReference>
<keyword evidence="2" id="KW-0808">Transferase</keyword>
<sequence>MQFFARKLKILGHVIDKEGIAMDPHKVDKIANWKVPTNKTLLSNFLGAVGFLAPDCQGIRIPMAVLTPITGSTSIWRWTETHQRAFEEIKSIVQKFRDHRRTTLDYSKGAPKINLVTDASMTGASGYISQGDNLKTAKVVTFWSGKFNSAQQNYPVHEQELLAIVESLKRFRQLLHGAKFYISTDHKGLEHIKTQKHLSPRQHRWVDVLNEFNYEINYIPGETNTLADALSRIYSDEPMGTVHARSEYVQDENSDNEDPPELENEESMPIYTGSAAIIELEQRRSSRLAEKPHKSWAKPTRQRKPRNRDPKAVDIESTPESAKTNEPTHVNNGESENGMVKPYGDKQTPQGNPRKSADPQIPTIAVTMGDFGVPMPDGIKGRYGEDPFFREIVANPKDHRHFKEMGGLIFYDREGTWLLCIPDVFIGQKRVREMIIEQGHSILAHLGTKKTLDYLKEEVWWKSMVDDITAYCKSCGICAMSKSNTQQPMGLLKTLQVPRRPWQYIGIDFVGPLPASSNRLGSFDMICMVIDLLTSMVHLTPTVQTYGASQMAEVVFENVYKLHGLPERIISDRDTLFTSTFWRRLHELLRTELRLSSSYHPQTDGATERANRTMTQMLRQCVRPDQKDWVQKLPAIELAMNTARSDTTGFSPFYLNYGRMPRSLIWENDSKYPGVQEFAMRMKEAIMAAHDAIIAARVQQTRYANKRRRDAPFKEGDLAYLSTKNLKPPKGRARKLVPKYLGPFRITKVIEPGATYKLELPNELKARGINDAFHASLLRPHVPNDDRRFPGRQPHQLPGFGEQPKEWIVDRIVSHSGKGTEAEFEVQWSTGDITWVPYHDVKHLQAFEEYCEALGIQKIGQLGSKKVKGRNQPALQMSAGSIRLEPTAIKRPEADRRAYRPSIKELRGEGESPTTKDSPVLSLPNPSAAHRCSPSSMAETIEFYAQDHAVCMKHAKLLNAWLAGNGPYPGNPPQGYKEVFVKKNPLAPNPDDFKEKIEKELAKETAKPQEAKSDGDFEGVKMSTVAFTAFLQSNKQAAAQVIEVVKMIQPAQQRIIQPPPRQFNPNPRGGGRGRGLGRKSHDHPRRNETLTDMGIFPERIQTRNPPPIRFQPNGLPVPLGRGKSYRRGKRGGRGKAQGEYSQMITSETLLTKRTSATVANEADTSNQAGPSNQASPSTQEEDVPMGGMEQGSASTAQHYPETEQYEEPHYEGHDPLTFGMEGTDAF</sequence>
<evidence type="ECO:0000256" key="12">
    <source>
        <dbReference type="ARBA" id="ARBA00022918"/>
    </source>
</evidence>
<keyword evidence="8" id="KW-0378">Hydrolase</keyword>
<evidence type="ECO:0000256" key="6">
    <source>
        <dbReference type="ARBA" id="ARBA00022750"/>
    </source>
</evidence>
<keyword evidence="12" id="KW-0695">RNA-directed DNA polymerase</keyword>
<dbReference type="InterPro" id="IPR043502">
    <property type="entry name" value="DNA/RNA_pol_sf"/>
</dbReference>
<dbReference type="Proteomes" id="UP001212997">
    <property type="component" value="Unassembled WGS sequence"/>
</dbReference>
<evidence type="ECO:0000256" key="3">
    <source>
        <dbReference type="ARBA" id="ARBA00022695"/>
    </source>
</evidence>
<dbReference type="InterPro" id="IPR041588">
    <property type="entry name" value="Integrase_H2C2"/>
</dbReference>
<feature type="compositionally biased region" description="Basic and acidic residues" evidence="16">
    <location>
        <begin position="283"/>
        <end position="293"/>
    </location>
</feature>
<feature type="region of interest" description="Disordered" evidence="16">
    <location>
        <begin position="1055"/>
        <end position="1226"/>
    </location>
</feature>
<feature type="compositionally biased region" description="Basic residues" evidence="16">
    <location>
        <begin position="1123"/>
        <end position="1133"/>
    </location>
</feature>
<dbReference type="InterPro" id="IPR012337">
    <property type="entry name" value="RNaseH-like_sf"/>
</dbReference>
<dbReference type="GO" id="GO:0015074">
    <property type="term" value="P:DNA integration"/>
    <property type="evidence" value="ECO:0007669"/>
    <property type="project" value="UniProtKB-KW"/>
</dbReference>
<dbReference type="InterPro" id="IPR041373">
    <property type="entry name" value="RT_RNaseH"/>
</dbReference>